<dbReference type="SMART" id="SM01394">
    <property type="entry name" value="S_100"/>
    <property type="match status" value="1"/>
</dbReference>
<dbReference type="PROSITE" id="PS00018">
    <property type="entry name" value="EF_HAND_1"/>
    <property type="match status" value="1"/>
</dbReference>
<dbReference type="GO" id="GO:0005737">
    <property type="term" value="C:cytoplasm"/>
    <property type="evidence" value="ECO:0007669"/>
    <property type="project" value="TreeGrafter"/>
</dbReference>
<dbReference type="Pfam" id="PF01023">
    <property type="entry name" value="S_100"/>
    <property type="match status" value="1"/>
</dbReference>
<keyword evidence="3" id="KW-0677">Repeat</keyword>
<evidence type="ECO:0000256" key="1">
    <source>
        <dbReference type="ARBA" id="ARBA00007323"/>
    </source>
</evidence>
<gene>
    <name evidence="8" type="primary">LOC103266289</name>
</gene>
<reference evidence="8" key="1">
    <citation type="submission" date="2025-08" db="UniProtKB">
        <authorList>
            <consortium name="RefSeq"/>
        </authorList>
    </citation>
    <scope>IDENTIFICATION</scope>
</reference>
<evidence type="ECO:0000313" key="8">
    <source>
        <dbReference type="RefSeq" id="XP_008062096.1"/>
    </source>
</evidence>
<dbReference type="GO" id="GO:0005509">
    <property type="term" value="F:calcium ion binding"/>
    <property type="evidence" value="ECO:0007669"/>
    <property type="project" value="InterPro"/>
</dbReference>
<comment type="similarity">
    <text evidence="1 5">Belongs to the S-100 family.</text>
</comment>
<dbReference type="GO" id="GO:0043542">
    <property type="term" value="P:endothelial cell migration"/>
    <property type="evidence" value="ECO:0007669"/>
    <property type="project" value="TreeGrafter"/>
</dbReference>
<keyword evidence="7" id="KW-1185">Reference proteome</keyword>
<dbReference type="InterPro" id="IPR001751">
    <property type="entry name" value="S100/CaBP7/8-like_CS"/>
</dbReference>
<accession>A0A1U7U865</accession>
<dbReference type="PANTHER" id="PTHR11639:SF67">
    <property type="entry name" value="PROTEIN S100-A7-LIKE 2"/>
    <property type="match status" value="1"/>
</dbReference>
<dbReference type="InterPro" id="IPR018247">
    <property type="entry name" value="EF_Hand_1_Ca_BS"/>
</dbReference>
<dbReference type="OrthoDB" id="9450914at2759"/>
<dbReference type="PROSITE" id="PS50222">
    <property type="entry name" value="EF_HAND_2"/>
    <property type="match status" value="1"/>
</dbReference>
<evidence type="ECO:0000256" key="2">
    <source>
        <dbReference type="ARBA" id="ARBA00022723"/>
    </source>
</evidence>
<dbReference type="InterPro" id="IPR034325">
    <property type="entry name" value="S-100_dom"/>
</dbReference>
<proteinExistence type="inferred from homology"/>
<dbReference type="PROSITE" id="PS00303">
    <property type="entry name" value="S100_CABP"/>
    <property type="match status" value="1"/>
</dbReference>
<evidence type="ECO:0000313" key="7">
    <source>
        <dbReference type="Proteomes" id="UP000189704"/>
    </source>
</evidence>
<dbReference type="SUPFAM" id="SSF47473">
    <property type="entry name" value="EF-hand"/>
    <property type="match status" value="1"/>
</dbReference>
<dbReference type="CDD" id="cd00213">
    <property type="entry name" value="S-100"/>
    <property type="match status" value="1"/>
</dbReference>
<dbReference type="Gene3D" id="1.10.238.10">
    <property type="entry name" value="EF-hand"/>
    <property type="match status" value="1"/>
</dbReference>
<evidence type="ECO:0000256" key="5">
    <source>
        <dbReference type="RuleBase" id="RU361184"/>
    </source>
</evidence>
<dbReference type="GO" id="GO:0070062">
    <property type="term" value="C:extracellular exosome"/>
    <property type="evidence" value="ECO:0007669"/>
    <property type="project" value="TreeGrafter"/>
</dbReference>
<keyword evidence="2 5" id="KW-0479">Metal-binding</keyword>
<name>A0A1U7U865_CARSF</name>
<evidence type="ECO:0000256" key="4">
    <source>
        <dbReference type="ARBA" id="ARBA00022837"/>
    </source>
</evidence>
<dbReference type="GeneID" id="103266289"/>
<feature type="domain" description="EF-hand" evidence="6">
    <location>
        <begin position="50"/>
        <end position="85"/>
    </location>
</feature>
<dbReference type="InterPro" id="IPR013787">
    <property type="entry name" value="S100_Ca-bd_sub"/>
</dbReference>
<dbReference type="RefSeq" id="XP_008062096.1">
    <property type="nucleotide sequence ID" value="XM_008063905.1"/>
</dbReference>
<dbReference type="KEGG" id="csyr:103266289"/>
<dbReference type="AlphaFoldDB" id="A0A1U7U865"/>
<organism evidence="7 8">
    <name type="scientific">Carlito syrichta</name>
    <name type="common">Philippine tarsier</name>
    <name type="synonym">Tarsius syrichta</name>
    <dbReference type="NCBI Taxonomy" id="1868482"/>
    <lineage>
        <taxon>Eukaryota</taxon>
        <taxon>Metazoa</taxon>
        <taxon>Chordata</taxon>
        <taxon>Craniata</taxon>
        <taxon>Vertebrata</taxon>
        <taxon>Euteleostomi</taxon>
        <taxon>Mammalia</taxon>
        <taxon>Eutheria</taxon>
        <taxon>Euarchontoglires</taxon>
        <taxon>Primates</taxon>
        <taxon>Haplorrhini</taxon>
        <taxon>Tarsiiformes</taxon>
        <taxon>Tarsiidae</taxon>
        <taxon>Carlito</taxon>
    </lineage>
</organism>
<dbReference type="GO" id="GO:0046914">
    <property type="term" value="F:transition metal ion binding"/>
    <property type="evidence" value="ECO:0007669"/>
    <property type="project" value="InterPro"/>
</dbReference>
<dbReference type="InterPro" id="IPR002048">
    <property type="entry name" value="EF_hand_dom"/>
</dbReference>
<keyword evidence="4 5" id="KW-0106">Calcium</keyword>
<dbReference type="Proteomes" id="UP000189704">
    <property type="component" value="Unplaced"/>
</dbReference>
<sequence>MSNTPAEKSLMEMINMFHKYTRPDDTMDKQGLLKMMKESFPNLLSDCDKKGKDYLANLFEKKDKNKDQKIDFSEYLSLMGDIAVGYHNQSHGAPPCSGENQ</sequence>
<dbReference type="GO" id="GO:0048306">
    <property type="term" value="F:calcium-dependent protein binding"/>
    <property type="evidence" value="ECO:0007669"/>
    <property type="project" value="TreeGrafter"/>
</dbReference>
<evidence type="ECO:0000259" key="6">
    <source>
        <dbReference type="PROSITE" id="PS50222"/>
    </source>
</evidence>
<dbReference type="PANTHER" id="PTHR11639">
    <property type="entry name" value="S100 CALCIUM-BINDING PROTEIN"/>
    <property type="match status" value="1"/>
</dbReference>
<protein>
    <recommendedName>
        <fullName evidence="5">Protein S100</fullName>
    </recommendedName>
    <alternativeName>
        <fullName evidence="5">S100 calcium-binding protein</fullName>
    </alternativeName>
</protein>
<dbReference type="InterPro" id="IPR011992">
    <property type="entry name" value="EF-hand-dom_pair"/>
</dbReference>
<evidence type="ECO:0000256" key="3">
    <source>
        <dbReference type="ARBA" id="ARBA00022737"/>
    </source>
</evidence>